<sequence length="436" mass="46877">MKPIKVGLLGLGTVGSGTFNVLKRNQEEIMRRAGRAIEITMVAVRNVERAKDIVKGEVEIVTDGNLVVNRPDIDIVIELIGGNDIAKDLVLKAIANGKHVVTANKALIAKHGNEVFKAAQDKGVMVAFEAAVAGGIPIIKALREGLTANRIQWIAGIINGTTNFILSEMRDKGLDFATVLKQAQALGYAEADPTFDIEGIDAAHKLTIMASIAFGIPTQFDKAYIEGITKLEATDIEYAEQLGYRIKLLGITKRSEAGIELRVHPTLIPEKRLIANVEGAMNAVLVQGDAVGATLYYGKGAGSEPTASSVIADVVDITRLATADPEHRVPYLAFQPNALSDLTVLPISEVFTSYYLRMRVEDKPGVLADVTKILASFSISIDAMLQKEPGEGESRTDIIMLTHQTQEKNVDAAIAQIEALASVTGSVTKLRLEELS</sequence>
<dbReference type="Pfam" id="PF03447">
    <property type="entry name" value="NAD_binding_3"/>
    <property type="match status" value="1"/>
</dbReference>
<dbReference type="GO" id="GO:0009086">
    <property type="term" value="P:methionine biosynthetic process"/>
    <property type="evidence" value="ECO:0007669"/>
    <property type="project" value="UniProtKB-KW"/>
</dbReference>
<dbReference type="FunFam" id="3.30.360.10:FF:000005">
    <property type="entry name" value="Homoserine dehydrogenase"/>
    <property type="match status" value="1"/>
</dbReference>
<comment type="similarity">
    <text evidence="3 13">Belongs to the homoserine dehydrogenase family.</text>
</comment>
<evidence type="ECO:0000256" key="3">
    <source>
        <dbReference type="ARBA" id="ARBA00006753"/>
    </source>
</evidence>
<dbReference type="GO" id="GO:0050661">
    <property type="term" value="F:NADP binding"/>
    <property type="evidence" value="ECO:0007669"/>
    <property type="project" value="InterPro"/>
</dbReference>
<dbReference type="PANTHER" id="PTHR43331">
    <property type="entry name" value="HOMOSERINE DEHYDROGENASE"/>
    <property type="match status" value="1"/>
</dbReference>
<comment type="pathway">
    <text evidence="1">Amino-acid biosynthesis; L-threonine biosynthesis; L-threonine from L-aspartate: step 3/5.</text>
</comment>
<dbReference type="Gene3D" id="3.30.360.10">
    <property type="entry name" value="Dihydrodipicolinate Reductase, domain 2"/>
    <property type="match status" value="1"/>
</dbReference>
<dbReference type="PIRSF" id="PIRSF000098">
    <property type="entry name" value="Homoser_dehydrog"/>
    <property type="match status" value="1"/>
</dbReference>
<evidence type="ECO:0000256" key="1">
    <source>
        <dbReference type="ARBA" id="ARBA00005056"/>
    </source>
</evidence>
<keyword evidence="7" id="KW-0791">Threonine biosynthesis</keyword>
<dbReference type="Pfam" id="PF00742">
    <property type="entry name" value="Homoserine_dh"/>
    <property type="match status" value="1"/>
</dbReference>
<dbReference type="Proteomes" id="UP000680158">
    <property type="component" value="Unassembled WGS sequence"/>
</dbReference>
<dbReference type="EMBL" id="JAGSPM010000001">
    <property type="protein sequence ID" value="MBR7745262.1"/>
    <property type="molecule type" value="Genomic_DNA"/>
</dbReference>
<dbReference type="PANTHER" id="PTHR43331:SF1">
    <property type="entry name" value="HOMOSERINE DEHYDROGENASE"/>
    <property type="match status" value="1"/>
</dbReference>
<dbReference type="GO" id="GO:0004412">
    <property type="term" value="F:homoserine dehydrogenase activity"/>
    <property type="evidence" value="ECO:0007669"/>
    <property type="project" value="UniProtKB-EC"/>
</dbReference>
<evidence type="ECO:0000256" key="11">
    <source>
        <dbReference type="PIRSR" id="PIRSR000098-1"/>
    </source>
</evidence>
<dbReference type="InterPro" id="IPR005106">
    <property type="entry name" value="Asp/hSer_DH_NAD-bd"/>
</dbReference>
<dbReference type="RefSeq" id="WP_212682714.1">
    <property type="nucleotide sequence ID" value="NZ_JAGSPM010000001.1"/>
</dbReference>
<dbReference type="Pfam" id="PF01842">
    <property type="entry name" value="ACT"/>
    <property type="match status" value="1"/>
</dbReference>
<feature type="binding site" evidence="12">
    <location>
        <position position="190"/>
    </location>
    <ligand>
        <name>L-homoserine</name>
        <dbReference type="ChEBI" id="CHEBI:57476"/>
    </ligand>
</feature>
<gene>
    <name evidence="15" type="ORF">KDM92_01600</name>
</gene>
<dbReference type="NCBIfam" id="NF004976">
    <property type="entry name" value="PRK06349.1"/>
    <property type="match status" value="1"/>
</dbReference>
<name>A0A941DE22_9BURK</name>
<protein>
    <recommendedName>
        <fullName evidence="5">Homoserine dehydrogenase</fullName>
        <ecNumber evidence="4">1.1.1.3</ecNumber>
    </recommendedName>
</protein>
<feature type="binding site" evidence="12">
    <location>
        <begin position="9"/>
        <end position="16"/>
    </location>
    <ligand>
        <name>NADP(+)</name>
        <dbReference type="ChEBI" id="CHEBI:58349"/>
    </ligand>
</feature>
<dbReference type="InterPro" id="IPR001342">
    <property type="entry name" value="HDH_cat"/>
</dbReference>
<evidence type="ECO:0000256" key="5">
    <source>
        <dbReference type="ARBA" id="ARBA00013376"/>
    </source>
</evidence>
<feature type="active site" description="Proton donor" evidence="11">
    <location>
        <position position="205"/>
    </location>
</feature>
<dbReference type="GO" id="GO:0009088">
    <property type="term" value="P:threonine biosynthetic process"/>
    <property type="evidence" value="ECO:0007669"/>
    <property type="project" value="UniProtKB-KW"/>
</dbReference>
<proteinExistence type="inferred from homology"/>
<evidence type="ECO:0000256" key="6">
    <source>
        <dbReference type="ARBA" id="ARBA00022605"/>
    </source>
</evidence>
<dbReference type="PROSITE" id="PS51671">
    <property type="entry name" value="ACT"/>
    <property type="match status" value="1"/>
</dbReference>
<evidence type="ECO:0000313" key="16">
    <source>
        <dbReference type="Proteomes" id="UP000680158"/>
    </source>
</evidence>
<reference evidence="15 16" key="1">
    <citation type="submission" date="2021-04" db="EMBL/GenBank/DDBJ databases">
        <title>novel species isolated from subtropical streams in China.</title>
        <authorList>
            <person name="Lu H."/>
        </authorList>
    </citation>
    <scope>NUCLEOTIDE SEQUENCE [LARGE SCALE GENOMIC DNA]</scope>
    <source>
        <strain evidence="15 16">BYS107W</strain>
    </source>
</reference>
<evidence type="ECO:0000256" key="12">
    <source>
        <dbReference type="PIRSR" id="PIRSR000098-2"/>
    </source>
</evidence>
<dbReference type="PROSITE" id="PS01042">
    <property type="entry name" value="HOMOSER_DHGENASE"/>
    <property type="match status" value="1"/>
</dbReference>
<evidence type="ECO:0000256" key="9">
    <source>
        <dbReference type="ARBA" id="ARBA00023002"/>
    </source>
</evidence>
<dbReference type="FunFam" id="3.30.70.260:FF:000030">
    <property type="entry name" value="Homoserine dehydrogenase"/>
    <property type="match status" value="1"/>
</dbReference>
<keyword evidence="6" id="KW-0028">Amino-acid biosynthesis</keyword>
<dbReference type="InterPro" id="IPR019811">
    <property type="entry name" value="HDH_CS"/>
</dbReference>
<dbReference type="InterPro" id="IPR002912">
    <property type="entry name" value="ACT_dom"/>
</dbReference>
<keyword evidence="8 12" id="KW-0521">NADP</keyword>
<keyword evidence="16" id="KW-1185">Reference proteome</keyword>
<evidence type="ECO:0000256" key="8">
    <source>
        <dbReference type="ARBA" id="ARBA00022857"/>
    </source>
</evidence>
<dbReference type="SUPFAM" id="SSF55021">
    <property type="entry name" value="ACT-like"/>
    <property type="match status" value="1"/>
</dbReference>
<dbReference type="InterPro" id="IPR016204">
    <property type="entry name" value="HDH"/>
</dbReference>
<keyword evidence="10" id="KW-0486">Methionine biosynthesis</keyword>
<feature type="binding site" evidence="12">
    <location>
        <position position="105"/>
    </location>
    <ligand>
        <name>NADPH</name>
        <dbReference type="ChEBI" id="CHEBI:57783"/>
    </ligand>
</feature>
<evidence type="ECO:0000256" key="13">
    <source>
        <dbReference type="RuleBase" id="RU004171"/>
    </source>
</evidence>
<comment type="pathway">
    <text evidence="2">Amino-acid biosynthesis; L-methionine biosynthesis via de novo pathway; L-homoserine from L-aspartate: step 3/3.</text>
</comment>
<feature type="domain" description="ACT" evidence="14">
    <location>
        <begin position="355"/>
        <end position="435"/>
    </location>
</feature>
<evidence type="ECO:0000256" key="10">
    <source>
        <dbReference type="ARBA" id="ARBA00023167"/>
    </source>
</evidence>
<evidence type="ECO:0000256" key="7">
    <source>
        <dbReference type="ARBA" id="ARBA00022697"/>
    </source>
</evidence>
<dbReference type="SUPFAM" id="SSF55347">
    <property type="entry name" value="Glyceraldehyde-3-phosphate dehydrogenase-like, C-terminal domain"/>
    <property type="match status" value="1"/>
</dbReference>
<dbReference type="AlphaFoldDB" id="A0A941DE22"/>
<dbReference type="EC" id="1.1.1.3" evidence="4"/>
<evidence type="ECO:0000259" key="14">
    <source>
        <dbReference type="PROSITE" id="PS51671"/>
    </source>
</evidence>
<organism evidence="15 16">
    <name type="scientific">Undibacterium baiyunense</name>
    <dbReference type="NCBI Taxonomy" id="2828731"/>
    <lineage>
        <taxon>Bacteria</taxon>
        <taxon>Pseudomonadati</taxon>
        <taxon>Pseudomonadota</taxon>
        <taxon>Betaproteobacteria</taxon>
        <taxon>Burkholderiales</taxon>
        <taxon>Oxalobacteraceae</taxon>
        <taxon>Undibacterium</taxon>
    </lineage>
</organism>
<comment type="caution">
    <text evidence="15">The sequence shown here is derived from an EMBL/GenBank/DDBJ whole genome shotgun (WGS) entry which is preliminary data.</text>
</comment>
<dbReference type="InterPro" id="IPR036291">
    <property type="entry name" value="NAD(P)-bd_dom_sf"/>
</dbReference>
<evidence type="ECO:0000256" key="4">
    <source>
        <dbReference type="ARBA" id="ARBA00013213"/>
    </source>
</evidence>
<evidence type="ECO:0000313" key="15">
    <source>
        <dbReference type="EMBL" id="MBR7745262.1"/>
    </source>
</evidence>
<keyword evidence="9" id="KW-0560">Oxidoreductase</keyword>
<dbReference type="InterPro" id="IPR045865">
    <property type="entry name" value="ACT-like_dom_sf"/>
</dbReference>
<dbReference type="CDD" id="cd04881">
    <property type="entry name" value="ACT_HSDH-Hom"/>
    <property type="match status" value="1"/>
</dbReference>
<evidence type="ECO:0000256" key="2">
    <source>
        <dbReference type="ARBA" id="ARBA00005062"/>
    </source>
</evidence>
<accession>A0A941DE22</accession>
<dbReference type="Gene3D" id="3.40.50.720">
    <property type="entry name" value="NAD(P)-binding Rossmann-like Domain"/>
    <property type="match status" value="1"/>
</dbReference>
<dbReference type="SUPFAM" id="SSF51735">
    <property type="entry name" value="NAD(P)-binding Rossmann-fold domains"/>
    <property type="match status" value="1"/>
</dbReference>
<dbReference type="Gene3D" id="3.30.70.260">
    <property type="match status" value="1"/>
</dbReference>